<dbReference type="EMBL" id="JALBCA010000056">
    <property type="protein sequence ID" value="KAI2385620.1"/>
    <property type="molecule type" value="Genomic_DNA"/>
</dbReference>
<sequence>MAEEGIPTIPKATDSTDNATKAPEPTTKQPEPTQAAQGTHEPSNAGENIPGCDNNDTPADTLPEKTASTSLTPAKKSKLGAPEGEGNTSDAAEGGETGAADEYAAANGTASSTRKSSISKRRSSGIPEHRSKKLNKKKSVARITHLDAQPGQYYFAHLRSYAPWPSIVCDEEMLPQSLLVTRPNSAKQKDGTYTEPFQDGGKKVNERTFPVMFLHTNEFAWIPNTDLTPLRPEECKEPPEKGKAKKLLAAYQVAAEGHDLAYFKEILADHQRALQQDAEIRSAAKAKPGRKKRKSVEVLDEPEDDDQEMMDVDIEKSKSTKKRKKDIESEIESDKPAKTPKKATKLKLSTPKAPGTGDTGKKDPASARSAKGKGAGAQGGKPTVAPVSDQDEPAGVEKTPEPKMNPAESKAKREKEVFYLRHRLQRGFLSRDQAPKEEEMSAMSGYLERLDSHKDLEISIIRNTKISKVLKGIIKLADIPKESEYNFRGRSIQILKRWKHWDASADRETERLSTEKAPKTTTNGLSTEADSKTVEAAPDTDEHMPDADAGESEKESEKESTPPAQVGKEAEKEAGPVAA</sequence>
<evidence type="ECO:0000313" key="1">
    <source>
        <dbReference type="EMBL" id="KAI2385620.1"/>
    </source>
</evidence>
<reference evidence="1" key="1">
    <citation type="journal article" date="2022" name="bioRxiv">
        <title>Population genetic analysis of Ophidiomyces ophidiicola, the causative agent of snake fungal disease, indicates recent introductions to the USA.</title>
        <authorList>
            <person name="Ladner J.T."/>
            <person name="Palmer J.M."/>
            <person name="Ettinger C.L."/>
            <person name="Stajich J.E."/>
            <person name="Farrell T.M."/>
            <person name="Glorioso B.M."/>
            <person name="Lawson B."/>
            <person name="Price S.J."/>
            <person name="Stengle A.G."/>
            <person name="Grear D.A."/>
            <person name="Lorch J.M."/>
        </authorList>
    </citation>
    <scope>NUCLEOTIDE SEQUENCE</scope>
    <source>
        <strain evidence="1">NWHC 24266-5</strain>
    </source>
</reference>
<name>A0ACB8UUS5_9EURO</name>
<gene>
    <name evidence="1" type="ORF">LOY88_004001</name>
</gene>
<comment type="caution">
    <text evidence="1">The sequence shown here is derived from an EMBL/GenBank/DDBJ whole genome shotgun (WGS) entry which is preliminary data.</text>
</comment>
<accession>A0ACB8UUS5</accession>
<proteinExistence type="predicted"/>
<organism evidence="1">
    <name type="scientific">Ophidiomyces ophidiicola</name>
    <dbReference type="NCBI Taxonomy" id="1387563"/>
    <lineage>
        <taxon>Eukaryota</taxon>
        <taxon>Fungi</taxon>
        <taxon>Dikarya</taxon>
        <taxon>Ascomycota</taxon>
        <taxon>Pezizomycotina</taxon>
        <taxon>Eurotiomycetes</taxon>
        <taxon>Eurotiomycetidae</taxon>
        <taxon>Onygenales</taxon>
        <taxon>Onygenaceae</taxon>
        <taxon>Ophidiomyces</taxon>
    </lineage>
</organism>
<protein>
    <submittedName>
        <fullName evidence="1">Uncharacterized protein</fullName>
    </submittedName>
</protein>